<dbReference type="InterPro" id="IPR001932">
    <property type="entry name" value="PPM-type_phosphatase-like_dom"/>
</dbReference>
<evidence type="ECO:0000259" key="2">
    <source>
        <dbReference type="Pfam" id="PF13672"/>
    </source>
</evidence>
<keyword evidence="4" id="KW-1185">Reference proteome</keyword>
<gene>
    <name evidence="3" type="ORF">KQI20_08210</name>
</gene>
<dbReference type="RefSeq" id="WP_216569553.1">
    <property type="nucleotide sequence ID" value="NZ_JAHLOQ010000020.1"/>
</dbReference>
<name>A0ABS6DXZ3_9FIRM</name>
<evidence type="ECO:0000256" key="1">
    <source>
        <dbReference type="SAM" id="Coils"/>
    </source>
</evidence>
<evidence type="ECO:0000313" key="3">
    <source>
        <dbReference type="EMBL" id="MBU5336419.1"/>
    </source>
</evidence>
<organism evidence="3 4">
    <name type="scientific">Intestinibacter bartlettii</name>
    <dbReference type="NCBI Taxonomy" id="261299"/>
    <lineage>
        <taxon>Bacteria</taxon>
        <taxon>Bacillati</taxon>
        <taxon>Bacillota</taxon>
        <taxon>Clostridia</taxon>
        <taxon>Peptostreptococcales</taxon>
        <taxon>Peptostreptococcaceae</taxon>
        <taxon>Intestinibacter</taxon>
    </lineage>
</organism>
<dbReference type="EMBL" id="JAHLOQ010000020">
    <property type="protein sequence ID" value="MBU5336419.1"/>
    <property type="molecule type" value="Genomic_DNA"/>
</dbReference>
<dbReference type="Pfam" id="PF13672">
    <property type="entry name" value="PP2C_2"/>
    <property type="match status" value="1"/>
</dbReference>
<dbReference type="Proteomes" id="UP001196301">
    <property type="component" value="Unassembled WGS sequence"/>
</dbReference>
<protein>
    <submittedName>
        <fullName evidence="3">Protein phosphatase 2C domain-containing protein</fullName>
    </submittedName>
</protein>
<proteinExistence type="predicted"/>
<accession>A0ABS6DXZ3</accession>
<feature type="coiled-coil region" evidence="1">
    <location>
        <begin position="273"/>
        <end position="421"/>
    </location>
</feature>
<comment type="caution">
    <text evidence="3">The sequence shown here is derived from an EMBL/GenBank/DDBJ whole genome shotgun (WGS) entry which is preliminary data.</text>
</comment>
<sequence length="424" mass="49792">MLNGISAVTTGQFHIDNNAECQDYAELDLDRKDYVMAAVADGYSSKKYFRSARGSQFAAESAKDSIYEYMNDYNRFVEAYEADREYLINRIIKMTITKWHLKIKEDLERNPITQEEIEKYLDGDFNKEEIYDIYGTTLLAGVMSKMCNFGFLIGDGSFVVIDKHGKVETPILERNNIENEKTLLSNPNSFNKFSTCFLDEMPFAIMISTEGLAKSFTNDEDFLNYNNAIAKELGNLNTIDDKIEMEEKLGKLFEQRSRESNQDDMSISIIFNRESYEEVARKLEDKAKIQQIDEEINTSKQKIEDFEFKGQQIINERNANRKKIDSINKEKKDLEEYNADLGERKQKLEEQLKQLQEQLDQLCQEEENINNRKIELDSLLMKYEIIEQEKEDEQNKNLEDKKLEEENMRIKEEEKRQLQNNLNN</sequence>
<feature type="domain" description="PPM-type phosphatase" evidence="2">
    <location>
        <begin position="10"/>
        <end position="235"/>
    </location>
</feature>
<evidence type="ECO:0000313" key="4">
    <source>
        <dbReference type="Proteomes" id="UP001196301"/>
    </source>
</evidence>
<reference evidence="3 4" key="1">
    <citation type="submission" date="2021-06" db="EMBL/GenBank/DDBJ databases">
        <authorList>
            <person name="Sun Q."/>
            <person name="Li D."/>
        </authorList>
    </citation>
    <scope>NUCLEOTIDE SEQUENCE [LARGE SCALE GENOMIC DNA]</scope>
    <source>
        <strain evidence="3 4">N19</strain>
    </source>
</reference>
<keyword evidence="1" id="KW-0175">Coiled coil</keyword>